<feature type="signal peptide" evidence="2">
    <location>
        <begin position="1"/>
        <end position="25"/>
    </location>
</feature>
<protein>
    <submittedName>
        <fullName evidence="3">DUF4198 domain-containing protein</fullName>
    </submittedName>
</protein>
<accession>A0ABW7FNW3</accession>
<proteinExistence type="predicted"/>
<feature type="region of interest" description="Disordered" evidence="1">
    <location>
        <begin position="244"/>
        <end position="265"/>
    </location>
</feature>
<gene>
    <name evidence="3" type="ORF">ACG0Z3_20280</name>
</gene>
<feature type="chain" id="PRO_5045301535" evidence="2">
    <location>
        <begin position="26"/>
        <end position="278"/>
    </location>
</feature>
<dbReference type="Pfam" id="PF10670">
    <property type="entry name" value="DUF4198"/>
    <property type="match status" value="1"/>
</dbReference>
<keyword evidence="4" id="KW-1185">Reference proteome</keyword>
<evidence type="ECO:0000256" key="2">
    <source>
        <dbReference type="SAM" id="SignalP"/>
    </source>
</evidence>
<evidence type="ECO:0000313" key="4">
    <source>
        <dbReference type="Proteomes" id="UP001606301"/>
    </source>
</evidence>
<sequence length="278" mass="30311">MSVITRIAPLALALSAALLSTAVQAHQTWLLPNQTQFSVGREAPVAAFDAAVSESLFTFERGLKLDVLRITGPDGKALEAENRVSSRHRESFEVKLPLDGTYRVSNFSQAVMGSYKQGAETKRFRSTQANLAKDVPADAEITSFVVSTSRLQTFVTREQPGKLAFVPEGDGLELLPLGPVTDLSHGDTTRFRLLLDGKPLANATLRLQREGGRYRYKLGEEGLTSDDKGEFSVSWTEPGRYLIGASHGERPAQGQPQGTRDKPLQRASLAATFEVLPK</sequence>
<evidence type="ECO:0000256" key="1">
    <source>
        <dbReference type="SAM" id="MobiDB-lite"/>
    </source>
</evidence>
<dbReference type="InterPro" id="IPR019613">
    <property type="entry name" value="DUF4198"/>
</dbReference>
<evidence type="ECO:0000313" key="3">
    <source>
        <dbReference type="EMBL" id="MFG6443034.1"/>
    </source>
</evidence>
<dbReference type="Proteomes" id="UP001606301">
    <property type="component" value="Unassembled WGS sequence"/>
</dbReference>
<dbReference type="RefSeq" id="WP_394401023.1">
    <property type="nucleotide sequence ID" value="NZ_JBIGHW010000015.1"/>
</dbReference>
<name>A0ABW7FNW3_9BURK</name>
<comment type="caution">
    <text evidence="3">The sequence shown here is derived from an EMBL/GenBank/DDBJ whole genome shotgun (WGS) entry which is preliminary data.</text>
</comment>
<keyword evidence="2" id="KW-0732">Signal</keyword>
<reference evidence="3 4" key="1">
    <citation type="submission" date="2024-08" db="EMBL/GenBank/DDBJ databases">
        <authorList>
            <person name="Lu H."/>
        </authorList>
    </citation>
    <scope>NUCLEOTIDE SEQUENCE [LARGE SCALE GENOMIC DNA]</scope>
    <source>
        <strain evidence="3 4">LKC17W</strain>
    </source>
</reference>
<organism evidence="3 4">
    <name type="scientific">Pelomonas margarita</name>
    <dbReference type="NCBI Taxonomy" id="3299031"/>
    <lineage>
        <taxon>Bacteria</taxon>
        <taxon>Pseudomonadati</taxon>
        <taxon>Pseudomonadota</taxon>
        <taxon>Betaproteobacteria</taxon>
        <taxon>Burkholderiales</taxon>
        <taxon>Sphaerotilaceae</taxon>
        <taxon>Roseateles</taxon>
    </lineage>
</organism>
<dbReference type="EMBL" id="JBIGHW010000015">
    <property type="protein sequence ID" value="MFG6443034.1"/>
    <property type="molecule type" value="Genomic_DNA"/>
</dbReference>